<keyword evidence="3" id="KW-1185">Reference proteome</keyword>
<dbReference type="SUPFAM" id="SSF55729">
    <property type="entry name" value="Acyl-CoA N-acyltransferases (Nat)"/>
    <property type="match status" value="1"/>
</dbReference>
<evidence type="ECO:0000313" key="2">
    <source>
        <dbReference type="EMBL" id="MDO5973042.1"/>
    </source>
</evidence>
<dbReference type="InterPro" id="IPR000182">
    <property type="entry name" value="GNAT_dom"/>
</dbReference>
<proteinExistence type="predicted"/>
<evidence type="ECO:0000259" key="1">
    <source>
        <dbReference type="PROSITE" id="PS51186"/>
    </source>
</evidence>
<protein>
    <submittedName>
        <fullName evidence="2">GNAT family N-acetyltransferase</fullName>
    </submittedName>
</protein>
<reference evidence="2" key="1">
    <citation type="submission" date="2023-07" db="EMBL/GenBank/DDBJ databases">
        <title>Two novel species in the genus Flavivirga.</title>
        <authorList>
            <person name="Kwon K."/>
        </authorList>
    </citation>
    <scope>NUCLEOTIDE SEQUENCE</scope>
    <source>
        <strain evidence="2">KACC 14158</strain>
    </source>
</reference>
<name>A0ABT8WIS6_9FLAO</name>
<dbReference type="Gene3D" id="3.40.630.30">
    <property type="match status" value="1"/>
</dbReference>
<dbReference type="PANTHER" id="PTHR43792:SF1">
    <property type="entry name" value="N-ACETYLTRANSFERASE DOMAIN-CONTAINING PROTEIN"/>
    <property type="match status" value="1"/>
</dbReference>
<dbReference type="InterPro" id="IPR016181">
    <property type="entry name" value="Acyl_CoA_acyltransferase"/>
</dbReference>
<feature type="domain" description="N-acetyltransferase" evidence="1">
    <location>
        <begin position="10"/>
        <end position="170"/>
    </location>
</feature>
<gene>
    <name evidence="2" type="ORF">Q4Q40_02500</name>
</gene>
<dbReference type="Pfam" id="PF13302">
    <property type="entry name" value="Acetyltransf_3"/>
    <property type="match status" value="1"/>
</dbReference>
<dbReference type="EMBL" id="JAUOEL010000001">
    <property type="protein sequence ID" value="MDO5973042.1"/>
    <property type="molecule type" value="Genomic_DNA"/>
</dbReference>
<dbReference type="CDD" id="cd04301">
    <property type="entry name" value="NAT_SF"/>
    <property type="match status" value="1"/>
</dbReference>
<evidence type="ECO:0000313" key="3">
    <source>
        <dbReference type="Proteomes" id="UP001176806"/>
    </source>
</evidence>
<organism evidence="2 3">
    <name type="scientific">Flavivirga jejuensis</name>
    <dbReference type="NCBI Taxonomy" id="870487"/>
    <lineage>
        <taxon>Bacteria</taxon>
        <taxon>Pseudomonadati</taxon>
        <taxon>Bacteroidota</taxon>
        <taxon>Flavobacteriia</taxon>
        <taxon>Flavobacteriales</taxon>
        <taxon>Flavobacteriaceae</taxon>
        <taxon>Flavivirga</taxon>
    </lineage>
</organism>
<dbReference type="Proteomes" id="UP001176806">
    <property type="component" value="Unassembled WGS sequence"/>
</dbReference>
<comment type="caution">
    <text evidence="2">The sequence shown here is derived from an EMBL/GenBank/DDBJ whole genome shotgun (WGS) entry which is preliminary data.</text>
</comment>
<dbReference type="PANTHER" id="PTHR43792">
    <property type="entry name" value="GNAT FAMILY, PUTATIVE (AFU_ORTHOLOGUE AFUA_3G00765)-RELATED-RELATED"/>
    <property type="match status" value="1"/>
</dbReference>
<sequence length="170" mass="20057">MNTIIETERLILREFTMNDFEAVYEFNSNTELHKYTGDEIIKSLDHAKEIIKDIWIQDYKKYGYGRWATIYKPENKIIGFAGLKYLPEINETDIGFRFLPEYWGKGIASEITEEIIRFGFENLRLDKIIGIAMPENVGSWKVLEKNGLTLYKVGEYDGDGKDYKWYKIKK</sequence>
<dbReference type="RefSeq" id="WP_303300099.1">
    <property type="nucleotide sequence ID" value="NZ_BAABDA010000042.1"/>
</dbReference>
<dbReference type="PROSITE" id="PS51186">
    <property type="entry name" value="GNAT"/>
    <property type="match status" value="1"/>
</dbReference>
<dbReference type="InterPro" id="IPR051531">
    <property type="entry name" value="N-acetyltransferase"/>
</dbReference>
<accession>A0ABT8WIS6</accession>